<keyword evidence="2" id="KW-1185">Reference proteome</keyword>
<organism evidence="1 2">
    <name type="scientific">Naganishia onofrii</name>
    <dbReference type="NCBI Taxonomy" id="1851511"/>
    <lineage>
        <taxon>Eukaryota</taxon>
        <taxon>Fungi</taxon>
        <taxon>Dikarya</taxon>
        <taxon>Basidiomycota</taxon>
        <taxon>Agaricomycotina</taxon>
        <taxon>Tremellomycetes</taxon>
        <taxon>Filobasidiales</taxon>
        <taxon>Filobasidiaceae</taxon>
        <taxon>Naganishia</taxon>
    </lineage>
</organism>
<dbReference type="EMBL" id="JASBWV010000005">
    <property type="protein sequence ID" value="KAJ9126487.1"/>
    <property type="molecule type" value="Genomic_DNA"/>
</dbReference>
<evidence type="ECO:0000313" key="2">
    <source>
        <dbReference type="Proteomes" id="UP001234202"/>
    </source>
</evidence>
<reference evidence="1" key="1">
    <citation type="submission" date="2023-04" db="EMBL/GenBank/DDBJ databases">
        <title>Draft Genome sequencing of Naganishia species isolated from polar environments using Oxford Nanopore Technology.</title>
        <authorList>
            <person name="Leo P."/>
            <person name="Venkateswaran K."/>
        </authorList>
    </citation>
    <scope>NUCLEOTIDE SEQUENCE</scope>
    <source>
        <strain evidence="1">DBVPG 5303</strain>
    </source>
</reference>
<dbReference type="Proteomes" id="UP001234202">
    <property type="component" value="Unassembled WGS sequence"/>
</dbReference>
<gene>
    <name evidence="1" type="ORF">QFC24_002230</name>
</gene>
<protein>
    <submittedName>
        <fullName evidence="1">Uncharacterized protein</fullName>
    </submittedName>
</protein>
<sequence>MSKLSPDEEESVLAELEALQAQALPSIPSTISQQSETVRLPDAPSHLPLESAADMEHNDDVIEQKAERQRQREDDLRVAMAA</sequence>
<evidence type="ECO:0000313" key="1">
    <source>
        <dbReference type="EMBL" id="KAJ9126487.1"/>
    </source>
</evidence>
<proteinExistence type="predicted"/>
<comment type="caution">
    <text evidence="1">The sequence shown here is derived from an EMBL/GenBank/DDBJ whole genome shotgun (WGS) entry which is preliminary data.</text>
</comment>
<name>A0ACC2XR79_9TREE</name>
<accession>A0ACC2XR79</accession>